<name>A0AAD0PWL5_PSEAV</name>
<keyword evidence="1" id="KW-0614">Plasmid</keyword>
<dbReference type="RefSeq" id="WP_005742813.1">
    <property type="nucleotide sequence ID" value="NZ_CP031226.1"/>
</dbReference>
<protein>
    <submittedName>
        <fullName evidence="1">Uncharacterized protein</fullName>
    </submittedName>
</protein>
<sequence>MSNPFVESVLEMILVEEPDERGMRTVVSSSYAKIQGKSVFMHSTDDLCALVTDTRVPWFSVRVTDPHHDQNARSLLGASIENWQFSGHLDFDDKVLVALNERFTPSELCEQLARTGPMPLNPEFIGGSVDQRHILLERLGLIVASSPEMIDAWTDLLFLEFKYRDKMFGKGLFDTFDSLEGGTVLYEQLKPDLGDHKRPTMLTLCAVQIMAAAFAPERVKTSMRRYTRSSLYDITRCELTGYINSDFSPIRKAFVHAMYLVNDFANEGFVQLHLTRAPIKAKDEVVVPALLSVMACSDKPAFSLRSMIGPPTALNQKILCSFITHYLFRWRDDFADKVMTKSRNASLKRALKKDISIQHMFSQTTFRKAFSSKQRSLQAEVFVRLPADVQVLIRDRLWRELPRLLRGPSTDGLGGMVDFMLAIPGQSEAMRNLILPKLKKLLEKMEGNGFRHYDLCSALRKMLDKGVMDNRDIAKAITSLAVLDRVTDRLKISRADLIPHITARLGEQMIGVDLGL</sequence>
<evidence type="ECO:0000313" key="2">
    <source>
        <dbReference type="Proteomes" id="UP000006426"/>
    </source>
</evidence>
<dbReference type="GeneID" id="39474709"/>
<evidence type="ECO:0000313" key="1">
    <source>
        <dbReference type="EMBL" id="AXH60101.1"/>
    </source>
</evidence>
<reference evidence="1 2" key="1">
    <citation type="journal article" date="2011" name="PLoS Pathog.">
        <title>Dynamic evolution of pathogenicity revealed by sequencing and comparative genomics of 19 Pseudomonas syringae isolates.</title>
        <authorList>
            <person name="Baltrus D.A."/>
            <person name="Nishimura M.T."/>
            <person name="Romanchuk A."/>
            <person name="Chang J.H."/>
            <person name="Mukhtar M.S."/>
            <person name="Cherkis K."/>
            <person name="Roach J."/>
            <person name="Grant S.R."/>
            <person name="Jones C.D."/>
            <person name="Dangl J.L."/>
        </authorList>
    </citation>
    <scope>NUCLEOTIDE SEQUENCE [LARGE SCALE GENOMIC DNA]</scope>
    <source>
        <strain evidence="1 2">M301315</strain>
    </source>
</reference>
<dbReference type="Proteomes" id="UP000006426">
    <property type="component" value="Plasmid pmppla107"/>
</dbReference>
<geneLocation type="plasmid" evidence="2">
    <name>pmppla107</name>
</geneLocation>
<organism evidence="1 2">
    <name type="scientific">Pseudomonas amygdali pv. lachrymans str. M301315</name>
    <dbReference type="NCBI Taxonomy" id="629260"/>
    <lineage>
        <taxon>Bacteria</taxon>
        <taxon>Pseudomonadati</taxon>
        <taxon>Pseudomonadota</taxon>
        <taxon>Gammaproteobacteria</taxon>
        <taxon>Pseudomonadales</taxon>
        <taxon>Pseudomonadaceae</taxon>
        <taxon>Pseudomonas</taxon>
        <taxon>Pseudomonas amygdali</taxon>
    </lineage>
</organism>
<proteinExistence type="predicted"/>
<gene>
    <name evidence="1" type="ORF">PLA107_033365</name>
</gene>
<accession>A0AAD0PWL5</accession>
<dbReference type="AlphaFoldDB" id="A0AAD0PWL5"/>
<dbReference type="EMBL" id="CP031226">
    <property type="protein sequence ID" value="AXH60101.1"/>
    <property type="molecule type" value="Genomic_DNA"/>
</dbReference>